<dbReference type="PROSITE" id="PS50068">
    <property type="entry name" value="LDLRA_2"/>
    <property type="match status" value="1"/>
</dbReference>
<dbReference type="AlphaFoldDB" id="A0AAV8X4Q2"/>
<evidence type="ECO:0000256" key="2">
    <source>
        <dbReference type="PROSITE-ProRule" id="PRU00124"/>
    </source>
</evidence>
<dbReference type="InterPro" id="IPR056707">
    <property type="entry name" value="DUF7805"/>
</dbReference>
<feature type="domain" description="DUF7805" evidence="3">
    <location>
        <begin position="2"/>
        <end position="121"/>
    </location>
</feature>
<dbReference type="InterPro" id="IPR036055">
    <property type="entry name" value="LDL_receptor-like_sf"/>
</dbReference>
<dbReference type="SUPFAM" id="SSF57424">
    <property type="entry name" value="LDL receptor-like module"/>
    <property type="match status" value="1"/>
</dbReference>
<organism evidence="4 5">
    <name type="scientific">Rhamnusium bicolor</name>
    <dbReference type="NCBI Taxonomy" id="1586634"/>
    <lineage>
        <taxon>Eukaryota</taxon>
        <taxon>Metazoa</taxon>
        <taxon>Ecdysozoa</taxon>
        <taxon>Arthropoda</taxon>
        <taxon>Hexapoda</taxon>
        <taxon>Insecta</taxon>
        <taxon>Pterygota</taxon>
        <taxon>Neoptera</taxon>
        <taxon>Endopterygota</taxon>
        <taxon>Coleoptera</taxon>
        <taxon>Polyphaga</taxon>
        <taxon>Cucujiformia</taxon>
        <taxon>Chrysomeloidea</taxon>
        <taxon>Cerambycidae</taxon>
        <taxon>Lepturinae</taxon>
        <taxon>Rhagiini</taxon>
        <taxon>Rhamnusium</taxon>
    </lineage>
</organism>
<dbReference type="GO" id="GO:0005886">
    <property type="term" value="C:plasma membrane"/>
    <property type="evidence" value="ECO:0007669"/>
    <property type="project" value="TreeGrafter"/>
</dbReference>
<keyword evidence="5" id="KW-1185">Reference proteome</keyword>
<keyword evidence="1" id="KW-1015">Disulfide bond</keyword>
<feature type="non-terminal residue" evidence="4">
    <location>
        <position position="1"/>
    </location>
</feature>
<dbReference type="Pfam" id="PF25090">
    <property type="entry name" value="DUF7805"/>
    <property type="match status" value="1"/>
</dbReference>
<evidence type="ECO:0000259" key="3">
    <source>
        <dbReference type="Pfam" id="PF25090"/>
    </source>
</evidence>
<evidence type="ECO:0000256" key="1">
    <source>
        <dbReference type="ARBA" id="ARBA00023157"/>
    </source>
</evidence>
<dbReference type="Proteomes" id="UP001162156">
    <property type="component" value="Unassembled WGS sequence"/>
</dbReference>
<proteinExistence type="predicted"/>
<reference evidence="4" key="1">
    <citation type="journal article" date="2023" name="Insect Mol. Biol.">
        <title>Genome sequencing provides insights into the evolution of gene families encoding plant cell wall-degrading enzymes in longhorned beetles.</title>
        <authorList>
            <person name="Shin N.R."/>
            <person name="Okamura Y."/>
            <person name="Kirsch R."/>
            <person name="Pauchet Y."/>
        </authorList>
    </citation>
    <scope>NUCLEOTIDE SEQUENCE</scope>
    <source>
        <strain evidence="4">RBIC_L_NR</strain>
    </source>
</reference>
<dbReference type="Gene3D" id="2.40.128.620">
    <property type="match status" value="1"/>
</dbReference>
<evidence type="ECO:0000313" key="4">
    <source>
        <dbReference type="EMBL" id="KAJ8933351.1"/>
    </source>
</evidence>
<dbReference type="SMART" id="SM00192">
    <property type="entry name" value="LDLa"/>
    <property type="match status" value="1"/>
</dbReference>
<sequence>VNCESSPRVIIPGPNKYLYVKISGGIMKHSSRLGNGTSRIISTGLRCGTSNRIRVHTALYTALICPYSESSRQHLVEVFSEGWNVKNSPGHAVGQMALDRIEIDRLGKELPRTIVVEFYGEGNWRIGGYVAGVGEKYREGQSRRDVPPNGLGLFMMKADECQYRCPELDACINATVWCDGVEDCPSGIDEALTHCSLLLQLPPYISSSELLVLLFLGK</sequence>
<protein>
    <recommendedName>
        <fullName evidence="3">DUF7805 domain-containing protein</fullName>
    </recommendedName>
</protein>
<dbReference type="InterPro" id="IPR002172">
    <property type="entry name" value="LDrepeatLR_classA_rpt"/>
</dbReference>
<dbReference type="InterPro" id="IPR053207">
    <property type="entry name" value="Non-NMDA_GluR_Accessory"/>
</dbReference>
<comment type="caution">
    <text evidence="2">Lacks conserved residue(s) required for the propagation of feature annotation.</text>
</comment>
<dbReference type="PANTHER" id="PTHR47537">
    <property type="entry name" value="CUBILIN"/>
    <property type="match status" value="1"/>
</dbReference>
<evidence type="ECO:0000313" key="5">
    <source>
        <dbReference type="Proteomes" id="UP001162156"/>
    </source>
</evidence>
<dbReference type="PANTHER" id="PTHR47537:SF4">
    <property type="entry name" value="GH12701P"/>
    <property type="match status" value="1"/>
</dbReference>
<gene>
    <name evidence="4" type="ORF">NQ314_014066</name>
</gene>
<accession>A0AAV8X4Q2</accession>
<name>A0AAV8X4Q2_9CUCU</name>
<comment type="caution">
    <text evidence="4">The sequence shown here is derived from an EMBL/GenBank/DDBJ whole genome shotgun (WGS) entry which is preliminary data.</text>
</comment>
<dbReference type="EMBL" id="JANEYF010003871">
    <property type="protein sequence ID" value="KAJ8933351.1"/>
    <property type="molecule type" value="Genomic_DNA"/>
</dbReference>